<reference evidence="1 2" key="1">
    <citation type="journal article" date="2021" name="Elife">
        <title>Chloroplast acquisition without the gene transfer in kleptoplastic sea slugs, Plakobranchus ocellatus.</title>
        <authorList>
            <person name="Maeda T."/>
            <person name="Takahashi S."/>
            <person name="Yoshida T."/>
            <person name="Shimamura S."/>
            <person name="Takaki Y."/>
            <person name="Nagai Y."/>
            <person name="Toyoda A."/>
            <person name="Suzuki Y."/>
            <person name="Arimoto A."/>
            <person name="Ishii H."/>
            <person name="Satoh N."/>
            <person name="Nishiyama T."/>
            <person name="Hasebe M."/>
            <person name="Maruyama T."/>
            <person name="Minagawa J."/>
            <person name="Obokata J."/>
            <person name="Shigenobu S."/>
        </authorList>
    </citation>
    <scope>NUCLEOTIDE SEQUENCE [LARGE SCALE GENOMIC DNA]</scope>
</reference>
<comment type="caution">
    <text evidence="1">The sequence shown here is derived from an EMBL/GenBank/DDBJ whole genome shotgun (WGS) entry which is preliminary data.</text>
</comment>
<keyword evidence="2" id="KW-1185">Reference proteome</keyword>
<dbReference type="AlphaFoldDB" id="A0AAV3Z3V1"/>
<evidence type="ECO:0000313" key="2">
    <source>
        <dbReference type="Proteomes" id="UP000735302"/>
    </source>
</evidence>
<organism evidence="1 2">
    <name type="scientific">Plakobranchus ocellatus</name>
    <dbReference type="NCBI Taxonomy" id="259542"/>
    <lineage>
        <taxon>Eukaryota</taxon>
        <taxon>Metazoa</taxon>
        <taxon>Spiralia</taxon>
        <taxon>Lophotrochozoa</taxon>
        <taxon>Mollusca</taxon>
        <taxon>Gastropoda</taxon>
        <taxon>Heterobranchia</taxon>
        <taxon>Euthyneura</taxon>
        <taxon>Panpulmonata</taxon>
        <taxon>Sacoglossa</taxon>
        <taxon>Placobranchoidea</taxon>
        <taxon>Plakobranchidae</taxon>
        <taxon>Plakobranchus</taxon>
    </lineage>
</organism>
<dbReference type="EMBL" id="BLXT01001872">
    <property type="protein sequence ID" value="GFN88673.1"/>
    <property type="molecule type" value="Genomic_DNA"/>
</dbReference>
<name>A0AAV3Z3V1_9GAST</name>
<protein>
    <submittedName>
        <fullName evidence="1">Uncharacterized protein</fullName>
    </submittedName>
</protein>
<sequence length="89" mass="10241">MFTVTTRTGMLKQRQLQSLPSLDCRRATGLRDSGIFHLSWVNEILRTSLVNFIKMIAFGYQTVRARGRNPKCDHHVVWSEIITGSHTRP</sequence>
<dbReference type="Proteomes" id="UP000735302">
    <property type="component" value="Unassembled WGS sequence"/>
</dbReference>
<accession>A0AAV3Z3V1</accession>
<evidence type="ECO:0000313" key="1">
    <source>
        <dbReference type="EMBL" id="GFN88673.1"/>
    </source>
</evidence>
<gene>
    <name evidence="1" type="ORF">PoB_001517900</name>
</gene>
<proteinExistence type="predicted"/>